<feature type="domain" description="Ubiquitin-like" evidence="2">
    <location>
        <begin position="3"/>
        <end position="74"/>
    </location>
</feature>
<comment type="caution">
    <text evidence="3">The sequence shown here is derived from an EMBL/GenBank/DDBJ whole genome shotgun (WGS) entry which is preliminary data.</text>
</comment>
<protein>
    <recommendedName>
        <fullName evidence="2">Ubiquitin-like domain-containing protein</fullName>
    </recommendedName>
</protein>
<dbReference type="CDD" id="cd17039">
    <property type="entry name" value="Ubl_ubiquitin_like"/>
    <property type="match status" value="1"/>
</dbReference>
<proteinExistence type="predicted"/>
<dbReference type="AlphaFoldDB" id="A0A1Q9F5F4"/>
<sequence>MALCLHVVLLSGQSATLRVLPEISVADLKCLAQEKLGVGVQKLFDFSGVALSEKATVQEVGLQDGATLSAVVRQAQLVSTRVSFALLWKDGSVVTWGSAASGHWDKDPALKDVLRLRASGAAFAALLSEGSVVTWGEARSGGDSSGVQGQLRDVREIFATRFAFAALLGDGSVVTWGHPKLGGDSSAVKEQLCEIQHVHGSYQAFTAIRADGSAVMWGIAATGDPLHSTVKDKLRGVRQIQASASAFAAILADETVVSWGNLLDGGDSSAVRQKLKHVQKLKATLRAFAAILSDGSVITWGSARHGGDSSAVQEQLTSVQDIQASAGTGHVVAWGDACYGADTTQVSEQLSGVEQLCASAGAFAALRADGNVVTWGAPDFGSDSSPVHQQLRKELLDLRCNLELKAAAGHPGPQLAEIPLATKGKGSATERDCQSLSKAEHIVVLMVRTAEGEMHAVQAVCEQESDVWLVWCFEHCCKAEHRQVYDELKDVATDTGCKFVHHKKCVSFVNWLEGRSGSIVLVADWREAKPIVDWLNNQEDGYNLRMTVLAQSEKIFRRASAWASNQKTGADILVMPGFSRPLVEEMVASRTHAVQATEVASEGGEILVAPLPMPLSLPSLLKAVQDPGQSALLEKIILQHMWQTYED</sequence>
<gene>
    <name evidence="3" type="ORF">AK812_SmicGene914</name>
</gene>
<dbReference type="InterPro" id="IPR051553">
    <property type="entry name" value="Ran_GTPase-activating"/>
</dbReference>
<dbReference type="InterPro" id="IPR029071">
    <property type="entry name" value="Ubiquitin-like_domsf"/>
</dbReference>
<organism evidence="3 4">
    <name type="scientific">Symbiodinium microadriaticum</name>
    <name type="common">Dinoflagellate</name>
    <name type="synonym">Zooxanthella microadriatica</name>
    <dbReference type="NCBI Taxonomy" id="2951"/>
    <lineage>
        <taxon>Eukaryota</taxon>
        <taxon>Sar</taxon>
        <taxon>Alveolata</taxon>
        <taxon>Dinophyceae</taxon>
        <taxon>Suessiales</taxon>
        <taxon>Symbiodiniaceae</taxon>
        <taxon>Symbiodinium</taxon>
    </lineage>
</organism>
<evidence type="ECO:0000259" key="2">
    <source>
        <dbReference type="PROSITE" id="PS50053"/>
    </source>
</evidence>
<dbReference type="PROSITE" id="PS50053">
    <property type="entry name" value="UBIQUITIN_2"/>
    <property type="match status" value="1"/>
</dbReference>
<dbReference type="InterPro" id="IPR009091">
    <property type="entry name" value="RCC1/BLIP-II"/>
</dbReference>
<name>A0A1Q9F5F4_SYMMI</name>
<evidence type="ECO:0000256" key="1">
    <source>
        <dbReference type="SAM" id="SignalP"/>
    </source>
</evidence>
<dbReference type="PANTHER" id="PTHR45982:SF1">
    <property type="entry name" value="REGULATOR OF CHROMOSOME CONDENSATION"/>
    <property type="match status" value="1"/>
</dbReference>
<dbReference type="EMBL" id="LSRX01000009">
    <property type="protein sequence ID" value="OLQ14882.1"/>
    <property type="molecule type" value="Genomic_DNA"/>
</dbReference>
<feature type="signal peptide" evidence="1">
    <location>
        <begin position="1"/>
        <end position="16"/>
    </location>
</feature>
<dbReference type="SMART" id="SM00213">
    <property type="entry name" value="UBQ"/>
    <property type="match status" value="1"/>
</dbReference>
<dbReference type="OrthoDB" id="411455at2759"/>
<evidence type="ECO:0000313" key="4">
    <source>
        <dbReference type="Proteomes" id="UP000186817"/>
    </source>
</evidence>
<dbReference type="Gene3D" id="2.130.10.30">
    <property type="entry name" value="Regulator of chromosome condensation 1/beta-lactamase-inhibitor protein II"/>
    <property type="match status" value="2"/>
</dbReference>
<dbReference type="Gene3D" id="3.10.20.90">
    <property type="entry name" value="Phosphatidylinositol 3-kinase Catalytic Subunit, Chain A, domain 1"/>
    <property type="match status" value="1"/>
</dbReference>
<accession>A0A1Q9F5F4</accession>
<dbReference type="Proteomes" id="UP000186817">
    <property type="component" value="Unassembled WGS sequence"/>
</dbReference>
<dbReference type="SUPFAM" id="SSF54236">
    <property type="entry name" value="Ubiquitin-like"/>
    <property type="match status" value="1"/>
</dbReference>
<dbReference type="InterPro" id="IPR000626">
    <property type="entry name" value="Ubiquitin-like_dom"/>
</dbReference>
<keyword evidence="1" id="KW-0732">Signal</keyword>
<keyword evidence="4" id="KW-1185">Reference proteome</keyword>
<evidence type="ECO:0000313" key="3">
    <source>
        <dbReference type="EMBL" id="OLQ14882.1"/>
    </source>
</evidence>
<dbReference type="PANTHER" id="PTHR45982">
    <property type="entry name" value="REGULATOR OF CHROMOSOME CONDENSATION"/>
    <property type="match status" value="1"/>
</dbReference>
<feature type="chain" id="PRO_5010375750" description="Ubiquitin-like domain-containing protein" evidence="1">
    <location>
        <begin position="17"/>
        <end position="647"/>
    </location>
</feature>
<dbReference type="SUPFAM" id="SSF50985">
    <property type="entry name" value="RCC1/BLIP-II"/>
    <property type="match status" value="1"/>
</dbReference>
<reference evidence="3 4" key="1">
    <citation type="submission" date="2016-02" db="EMBL/GenBank/DDBJ databases">
        <title>Genome analysis of coral dinoflagellate symbionts highlights evolutionary adaptations to a symbiotic lifestyle.</title>
        <authorList>
            <person name="Aranda M."/>
            <person name="Li Y."/>
            <person name="Liew Y.J."/>
            <person name="Baumgarten S."/>
            <person name="Simakov O."/>
            <person name="Wilson M."/>
            <person name="Piel J."/>
            <person name="Ashoor H."/>
            <person name="Bougouffa S."/>
            <person name="Bajic V.B."/>
            <person name="Ryu T."/>
            <person name="Ravasi T."/>
            <person name="Bayer T."/>
            <person name="Micklem G."/>
            <person name="Kim H."/>
            <person name="Bhak J."/>
            <person name="Lajeunesse T.C."/>
            <person name="Voolstra C.R."/>
        </authorList>
    </citation>
    <scope>NUCLEOTIDE SEQUENCE [LARGE SCALE GENOMIC DNA]</scope>
    <source>
        <strain evidence="3 4">CCMP2467</strain>
    </source>
</reference>